<accession>A0A9N7TKG6</accession>
<comment type="caution">
    <text evidence="1">The sequence shown here is derived from an EMBL/GenBank/DDBJ whole genome shotgun (WGS) entry which is preliminary data.</text>
</comment>
<dbReference type="Proteomes" id="UP001153269">
    <property type="component" value="Unassembled WGS sequence"/>
</dbReference>
<dbReference type="AlphaFoldDB" id="A0A9N7TKG6"/>
<sequence length="221" mass="23870">MSSAALGEETIFSEAAQAGISTQSSQICQTTPAEKTHYPCRVASSSSRRKVAYVSLLFSVQLMVSWHSRCNGVGQDRSGPLSPRWPSPGQPSVPALRPHLSDQRFGINWQRHSESSLDSIRPPLPFTSPHSLATAYLPTIPPATYLTTAATNQPVPHHFSTWSSFLELPGATSTRGVTKTEASQDMCPNTAHFTDILISLSICTKTTQKSVVGRNSAGHSH</sequence>
<proteinExistence type="predicted"/>
<gene>
    <name evidence="1" type="ORF">PLEPLA_LOCUS1349</name>
</gene>
<organism evidence="1 2">
    <name type="scientific">Pleuronectes platessa</name>
    <name type="common">European plaice</name>
    <dbReference type="NCBI Taxonomy" id="8262"/>
    <lineage>
        <taxon>Eukaryota</taxon>
        <taxon>Metazoa</taxon>
        <taxon>Chordata</taxon>
        <taxon>Craniata</taxon>
        <taxon>Vertebrata</taxon>
        <taxon>Euteleostomi</taxon>
        <taxon>Actinopterygii</taxon>
        <taxon>Neopterygii</taxon>
        <taxon>Teleostei</taxon>
        <taxon>Neoteleostei</taxon>
        <taxon>Acanthomorphata</taxon>
        <taxon>Carangaria</taxon>
        <taxon>Pleuronectiformes</taxon>
        <taxon>Pleuronectoidei</taxon>
        <taxon>Pleuronectidae</taxon>
        <taxon>Pleuronectes</taxon>
    </lineage>
</organism>
<keyword evidence="2" id="KW-1185">Reference proteome</keyword>
<evidence type="ECO:0000313" key="1">
    <source>
        <dbReference type="EMBL" id="CAB1413648.1"/>
    </source>
</evidence>
<reference evidence="1" key="1">
    <citation type="submission" date="2020-03" db="EMBL/GenBank/DDBJ databases">
        <authorList>
            <person name="Weist P."/>
        </authorList>
    </citation>
    <scope>NUCLEOTIDE SEQUENCE</scope>
</reference>
<dbReference type="EMBL" id="CADEAL010000063">
    <property type="protein sequence ID" value="CAB1413648.1"/>
    <property type="molecule type" value="Genomic_DNA"/>
</dbReference>
<name>A0A9N7TKG6_PLEPL</name>
<evidence type="ECO:0000313" key="2">
    <source>
        <dbReference type="Proteomes" id="UP001153269"/>
    </source>
</evidence>
<protein>
    <submittedName>
        <fullName evidence="1">Uncharacterized protein</fullName>
    </submittedName>
</protein>